<evidence type="ECO:0000256" key="1">
    <source>
        <dbReference type="SAM" id="MobiDB-lite"/>
    </source>
</evidence>
<dbReference type="EMBL" id="QCYY01004574">
    <property type="protein sequence ID" value="ROT60763.1"/>
    <property type="molecule type" value="Genomic_DNA"/>
</dbReference>
<feature type="compositionally biased region" description="Acidic residues" evidence="1">
    <location>
        <begin position="462"/>
        <end position="472"/>
    </location>
</feature>
<feature type="compositionally biased region" description="Basic and acidic residues" evidence="1">
    <location>
        <begin position="484"/>
        <end position="498"/>
    </location>
</feature>
<feature type="compositionally biased region" description="Acidic residues" evidence="1">
    <location>
        <begin position="395"/>
        <end position="406"/>
    </location>
</feature>
<evidence type="ECO:0000313" key="3">
    <source>
        <dbReference type="EMBL" id="ROT60763.1"/>
    </source>
</evidence>
<feature type="region of interest" description="Disordered" evidence="1">
    <location>
        <begin position="246"/>
        <end position="363"/>
    </location>
</feature>
<feature type="transmembrane region" description="Helical" evidence="2">
    <location>
        <begin position="851"/>
        <end position="875"/>
    </location>
</feature>
<feature type="compositionally biased region" description="Basic and acidic residues" evidence="1">
    <location>
        <begin position="533"/>
        <end position="559"/>
    </location>
</feature>
<feature type="region of interest" description="Disordered" evidence="1">
    <location>
        <begin position="392"/>
        <end position="559"/>
    </location>
</feature>
<protein>
    <submittedName>
        <fullName evidence="3">Uncharacterized protein</fullName>
    </submittedName>
</protein>
<feature type="compositionally biased region" description="Polar residues" evidence="1">
    <location>
        <begin position="246"/>
        <end position="262"/>
    </location>
</feature>
<reference evidence="3 4" key="2">
    <citation type="submission" date="2019-01" db="EMBL/GenBank/DDBJ databases">
        <title>The decoding of complex shrimp genome reveals the adaptation for benthos swimmer, frequently molting mechanism and breeding impact on genome.</title>
        <authorList>
            <person name="Sun Y."/>
            <person name="Gao Y."/>
            <person name="Yu Y."/>
        </authorList>
    </citation>
    <scope>NUCLEOTIDE SEQUENCE [LARGE SCALE GENOMIC DNA]</scope>
    <source>
        <tissue evidence="3">Muscle</tissue>
    </source>
</reference>
<name>A0A3R7NKG8_PENVA</name>
<keyword evidence="2" id="KW-0472">Membrane</keyword>
<gene>
    <name evidence="3" type="ORF">C7M84_021654</name>
</gene>
<accession>A0A3R7NKG8</accession>
<dbReference type="OrthoDB" id="6359649at2759"/>
<keyword evidence="4" id="KW-1185">Reference proteome</keyword>
<dbReference type="Proteomes" id="UP000283509">
    <property type="component" value="Unassembled WGS sequence"/>
</dbReference>
<keyword evidence="2" id="KW-1133">Transmembrane helix</keyword>
<proteinExistence type="predicted"/>
<feature type="compositionally biased region" description="Acidic residues" evidence="1">
    <location>
        <begin position="301"/>
        <end position="310"/>
    </location>
</feature>
<feature type="compositionally biased region" description="Polar residues" evidence="1">
    <location>
        <begin position="514"/>
        <end position="527"/>
    </location>
</feature>
<feature type="compositionally biased region" description="Basic and acidic residues" evidence="1">
    <location>
        <begin position="283"/>
        <end position="300"/>
    </location>
</feature>
<comment type="caution">
    <text evidence="3">The sequence shown here is derived from an EMBL/GenBank/DDBJ whole genome shotgun (WGS) entry which is preliminary data.</text>
</comment>
<reference evidence="3 4" key="1">
    <citation type="submission" date="2018-04" db="EMBL/GenBank/DDBJ databases">
        <authorList>
            <person name="Zhang X."/>
            <person name="Yuan J."/>
            <person name="Li F."/>
            <person name="Xiang J."/>
        </authorList>
    </citation>
    <scope>NUCLEOTIDE SEQUENCE [LARGE SCALE GENOMIC DNA]</scope>
    <source>
        <tissue evidence="3">Muscle</tissue>
    </source>
</reference>
<evidence type="ECO:0000256" key="2">
    <source>
        <dbReference type="SAM" id="Phobius"/>
    </source>
</evidence>
<organism evidence="3 4">
    <name type="scientific">Penaeus vannamei</name>
    <name type="common">Whiteleg shrimp</name>
    <name type="synonym">Litopenaeus vannamei</name>
    <dbReference type="NCBI Taxonomy" id="6689"/>
    <lineage>
        <taxon>Eukaryota</taxon>
        <taxon>Metazoa</taxon>
        <taxon>Ecdysozoa</taxon>
        <taxon>Arthropoda</taxon>
        <taxon>Crustacea</taxon>
        <taxon>Multicrustacea</taxon>
        <taxon>Malacostraca</taxon>
        <taxon>Eumalacostraca</taxon>
        <taxon>Eucarida</taxon>
        <taxon>Decapoda</taxon>
        <taxon>Dendrobranchiata</taxon>
        <taxon>Penaeoidea</taxon>
        <taxon>Penaeidae</taxon>
        <taxon>Penaeus</taxon>
    </lineage>
</organism>
<feature type="compositionally biased region" description="Basic and acidic residues" evidence="1">
    <location>
        <begin position="311"/>
        <end position="325"/>
    </location>
</feature>
<feature type="region of interest" description="Disordered" evidence="1">
    <location>
        <begin position="1"/>
        <end position="22"/>
    </location>
</feature>
<sequence length="878" mass="97951">MKVNGLETSGIKEESTVDVGTSESENFQEALDPSCLNLELGRGTATTECPIDFVNFLDDVTCSESENTLFSELSEIEEEAISALAKEGQTYANLFENECGAVDGTLEAELEGNDLGDKGHLPEGCLEDFALTHDLRAQLMRDLDLSSSFSPVRSENEDAYFDHELGKEEGHTSVQISSLVLGSVDNQSCNYPKNCNVNVEFETVADEGNNEMQRVDGQDENTIDLTEAENVAVKLDESEPCTGLVTSTNAKGNHQEAITSQNAEDELQKSTQNPPDIADEEDNIGRKESEEPRLGCKADVEENWNEEQDVDDKQEKEERNEEGKRTSSVCKDQDYLIENDEKDSLASLISENPNAKGDLNPVSDSDCEDVLSIYAQSVADLDSDLENEAAAWKEDMDETEILDEYPDSALQPWNEHSPSLNSPIEDARTVTNDPVSKLSVISKTASNESANNLVIAMSESEKEGEEEEESNDEDSRRFLGRSSSDMERKPENDDKLWEGEASGEASGRLRAEGGSQQEVSYAQSMSSACGKGTLEEGKSGREETQKDTKQSREIEDRVSNDFEMGQKMAEDFGVNYATQTSIVGGKMIKEGNEMPVVAGAEIEGNEEDVSTQIPQPVKPSNYCHKAVDRGWCDRSICRFRHEMSEELEAYYSQLVLYYVSRGKAYWGWRVLGYNTVTTVNTPYLRINILMPLARHLVQGNFKDVKVPSHITPLLDISKLRALCEAGKGFEAYKLLSACYTSFPQYLLQILLREFVRYCECWPERDAVTPWEKVQLWKWNEGQRTSKDLLNISWLDFQLRQRNGAMLLFSLFVYHLALSPSPLSSGHRSVTTPSPNFLRPCLHSPPSLSPSLLLLLSLSFLYLAPVLLLLVHLFLLRVS</sequence>
<dbReference type="AlphaFoldDB" id="A0A3R7NKG8"/>
<evidence type="ECO:0000313" key="4">
    <source>
        <dbReference type="Proteomes" id="UP000283509"/>
    </source>
</evidence>
<feature type="compositionally biased region" description="Polar residues" evidence="1">
    <location>
        <begin position="429"/>
        <end position="452"/>
    </location>
</feature>
<keyword evidence="2" id="KW-0812">Transmembrane</keyword>